<dbReference type="Pfam" id="PF14880">
    <property type="entry name" value="COX14"/>
    <property type="match status" value="1"/>
</dbReference>
<accession>A0A0B7A2I4</accession>
<name>A0A0B7A2I4_9EUPU</name>
<evidence type="ECO:0000256" key="3">
    <source>
        <dbReference type="ARBA" id="ARBA00022989"/>
    </source>
</evidence>
<sequence>LQHKVKSIDKYQRPPIPNVLQYLQLVMKKSQQTYLLDTAHKWAVRTLMGLTVVGCITFGLQMYNYINYVKPVRAELWRKNKENEVALEQQEKELELLRRQKAAEGLMES</sequence>
<organism evidence="7">
    <name type="scientific">Arion vulgaris</name>
    <dbReference type="NCBI Taxonomy" id="1028688"/>
    <lineage>
        <taxon>Eukaryota</taxon>
        <taxon>Metazoa</taxon>
        <taxon>Spiralia</taxon>
        <taxon>Lophotrochozoa</taxon>
        <taxon>Mollusca</taxon>
        <taxon>Gastropoda</taxon>
        <taxon>Heterobranchia</taxon>
        <taxon>Euthyneura</taxon>
        <taxon>Panpulmonata</taxon>
        <taxon>Eupulmonata</taxon>
        <taxon>Stylommatophora</taxon>
        <taxon>Helicina</taxon>
        <taxon>Arionoidea</taxon>
        <taxon>Arionidae</taxon>
        <taxon>Arion</taxon>
    </lineage>
</organism>
<evidence type="ECO:0000256" key="2">
    <source>
        <dbReference type="ARBA" id="ARBA00022692"/>
    </source>
</evidence>
<dbReference type="GO" id="GO:0016020">
    <property type="term" value="C:membrane"/>
    <property type="evidence" value="ECO:0007669"/>
    <property type="project" value="UniProtKB-SubCell"/>
</dbReference>
<reference evidence="7" key="1">
    <citation type="submission" date="2014-12" db="EMBL/GenBank/DDBJ databases">
        <title>Insight into the proteome of Arion vulgaris.</title>
        <authorList>
            <person name="Aradska J."/>
            <person name="Bulat T."/>
            <person name="Smidak R."/>
            <person name="Sarate P."/>
            <person name="Gangsoo J."/>
            <person name="Sialana F."/>
            <person name="Bilban M."/>
            <person name="Lubec G."/>
        </authorList>
    </citation>
    <scope>NUCLEOTIDE SEQUENCE</scope>
    <source>
        <tissue evidence="7">Skin</tissue>
    </source>
</reference>
<feature type="non-terminal residue" evidence="7">
    <location>
        <position position="1"/>
    </location>
</feature>
<gene>
    <name evidence="7" type="primary">ORF89983</name>
</gene>
<evidence type="ECO:0000256" key="6">
    <source>
        <dbReference type="SAM" id="Phobius"/>
    </source>
</evidence>
<dbReference type="EMBL" id="HACG01027310">
    <property type="protein sequence ID" value="CEK74175.1"/>
    <property type="molecule type" value="Transcribed_RNA"/>
</dbReference>
<evidence type="ECO:0000256" key="4">
    <source>
        <dbReference type="ARBA" id="ARBA00023136"/>
    </source>
</evidence>
<comment type="subcellular location">
    <subcellularLocation>
        <location evidence="1">Membrane</location>
        <topology evidence="1">Single-pass membrane protein</topology>
    </subcellularLocation>
</comment>
<feature type="coiled-coil region" evidence="5">
    <location>
        <begin position="80"/>
        <end position="107"/>
    </location>
</feature>
<evidence type="ECO:0000256" key="5">
    <source>
        <dbReference type="SAM" id="Coils"/>
    </source>
</evidence>
<keyword evidence="3 6" id="KW-1133">Transmembrane helix</keyword>
<proteinExistence type="predicted"/>
<dbReference type="AlphaFoldDB" id="A0A0B7A2I4"/>
<dbReference type="InterPro" id="IPR029208">
    <property type="entry name" value="COX14"/>
</dbReference>
<evidence type="ECO:0000256" key="1">
    <source>
        <dbReference type="ARBA" id="ARBA00004167"/>
    </source>
</evidence>
<keyword evidence="4 6" id="KW-0472">Membrane</keyword>
<keyword evidence="2 6" id="KW-0812">Transmembrane</keyword>
<feature type="transmembrane region" description="Helical" evidence="6">
    <location>
        <begin position="42"/>
        <end position="63"/>
    </location>
</feature>
<keyword evidence="5" id="KW-0175">Coiled coil</keyword>
<protein>
    <submittedName>
        <fullName evidence="7">Uncharacterized protein</fullName>
    </submittedName>
</protein>
<evidence type="ECO:0000313" key="7">
    <source>
        <dbReference type="EMBL" id="CEK74175.1"/>
    </source>
</evidence>